<dbReference type="RefSeq" id="WP_260900087.1">
    <property type="nucleotide sequence ID" value="NZ_JAOCZP010000001.1"/>
</dbReference>
<evidence type="ECO:0000313" key="2">
    <source>
        <dbReference type="Proteomes" id="UP001320831"/>
    </source>
</evidence>
<dbReference type="Gene3D" id="3.40.50.10610">
    <property type="entry name" value="ABC-type transport auxiliary lipoprotein component"/>
    <property type="match status" value="1"/>
</dbReference>
<reference evidence="1 2" key="1">
    <citation type="submission" date="2022-09" db="EMBL/GenBank/DDBJ databases">
        <title>Chelativorans salina sp. nov., a novel slightly halophilic bacterium isolated from a saline lake sediment enrichment.</title>
        <authorList>
            <person name="Gao L."/>
            <person name="Fang B.-Z."/>
            <person name="Li W.-J."/>
        </authorList>
    </citation>
    <scope>NUCLEOTIDE SEQUENCE [LARGE SCALE GENOMIC DNA]</scope>
    <source>
        <strain evidence="1 2">EGI FJ00035</strain>
    </source>
</reference>
<evidence type="ECO:0000313" key="1">
    <source>
        <dbReference type="EMBL" id="MCT7373761.1"/>
    </source>
</evidence>
<sequence length="129" mass="14747">MIARNSSFRYGPETEDLRQVGRDLGVDHVLRGRVRRTRDRLRVTAQLVDTRNLATLWMEQYDRPHVEMPSIPDEVAGRVAVQLVGHAREDAAKRLHSHDADSLEAYELVCADGSRTARSRRQARSKLET</sequence>
<keyword evidence="2" id="KW-1185">Reference proteome</keyword>
<comment type="caution">
    <text evidence="1">The sequence shown here is derived from an EMBL/GenBank/DDBJ whole genome shotgun (WGS) entry which is preliminary data.</text>
</comment>
<name>A0ABT2LGV9_9HYPH</name>
<protein>
    <submittedName>
        <fullName evidence="1">Uncharacterized protein</fullName>
    </submittedName>
</protein>
<accession>A0ABT2LGV9</accession>
<gene>
    <name evidence="1" type="ORF">N5A92_01695</name>
</gene>
<organism evidence="1 2">
    <name type="scientific">Chelativorans salis</name>
    <dbReference type="NCBI Taxonomy" id="2978478"/>
    <lineage>
        <taxon>Bacteria</taxon>
        <taxon>Pseudomonadati</taxon>
        <taxon>Pseudomonadota</taxon>
        <taxon>Alphaproteobacteria</taxon>
        <taxon>Hyphomicrobiales</taxon>
        <taxon>Phyllobacteriaceae</taxon>
        <taxon>Chelativorans</taxon>
    </lineage>
</organism>
<dbReference type="Proteomes" id="UP001320831">
    <property type="component" value="Unassembled WGS sequence"/>
</dbReference>
<dbReference type="EMBL" id="JAOCZP010000001">
    <property type="protein sequence ID" value="MCT7373761.1"/>
    <property type="molecule type" value="Genomic_DNA"/>
</dbReference>
<proteinExistence type="predicted"/>